<reference evidence="8 9" key="1">
    <citation type="journal article" date="2009" name="Science">
        <title>Green evolution and dynamic adaptations revealed by genomes of the marine picoeukaryotes Micromonas.</title>
        <authorList>
            <person name="Worden A.Z."/>
            <person name="Lee J.H."/>
            <person name="Mock T."/>
            <person name="Rouze P."/>
            <person name="Simmons M.P."/>
            <person name="Aerts A.L."/>
            <person name="Allen A.E."/>
            <person name="Cuvelier M.L."/>
            <person name="Derelle E."/>
            <person name="Everett M.V."/>
            <person name="Foulon E."/>
            <person name="Grimwood J."/>
            <person name="Gundlach H."/>
            <person name="Henrissat B."/>
            <person name="Napoli C."/>
            <person name="McDonald S.M."/>
            <person name="Parker M.S."/>
            <person name="Rombauts S."/>
            <person name="Salamov A."/>
            <person name="Von Dassow P."/>
            <person name="Badger J.H."/>
            <person name="Coutinho P.M."/>
            <person name="Demir E."/>
            <person name="Dubchak I."/>
            <person name="Gentemann C."/>
            <person name="Eikrem W."/>
            <person name="Gready J.E."/>
            <person name="John U."/>
            <person name="Lanier W."/>
            <person name="Lindquist E.A."/>
            <person name="Lucas S."/>
            <person name="Mayer K.F."/>
            <person name="Moreau H."/>
            <person name="Not F."/>
            <person name="Otillar R."/>
            <person name="Panaud O."/>
            <person name="Pangilinan J."/>
            <person name="Paulsen I."/>
            <person name="Piegu B."/>
            <person name="Poliakov A."/>
            <person name="Robbens S."/>
            <person name="Schmutz J."/>
            <person name="Toulza E."/>
            <person name="Wyss T."/>
            <person name="Zelensky A."/>
            <person name="Zhou K."/>
            <person name="Armbrust E.V."/>
            <person name="Bhattacharya D."/>
            <person name="Goodenough U.W."/>
            <person name="Van de Peer Y."/>
            <person name="Grigoriev I.V."/>
        </authorList>
    </citation>
    <scope>NUCLEOTIDE SEQUENCE [LARGE SCALE GENOMIC DNA]</scope>
    <source>
        <strain evidence="8 9">CCMP1545</strain>
    </source>
</reference>
<dbReference type="Pfam" id="PF10391">
    <property type="entry name" value="DNA_pol_lambd_f"/>
    <property type="match status" value="1"/>
</dbReference>
<evidence type="ECO:0000256" key="2">
    <source>
        <dbReference type="ARBA" id="ARBA00022679"/>
    </source>
</evidence>
<dbReference type="InterPro" id="IPR037160">
    <property type="entry name" value="DNA_Pol_thumb_sf"/>
</dbReference>
<evidence type="ECO:0000256" key="1">
    <source>
        <dbReference type="ARBA" id="ARBA00022634"/>
    </source>
</evidence>
<keyword evidence="6" id="KW-0539">Nucleus</keyword>
<feature type="active site" description="Nucleophile; Schiff-base intermediate with DNA; for 5'-dRP lyase activity" evidence="5">
    <location>
        <position position="87"/>
    </location>
</feature>
<dbReference type="Gene3D" id="3.30.210.10">
    <property type="entry name" value="DNA polymerase, thumb domain"/>
    <property type="match status" value="1"/>
</dbReference>
<comment type="catalytic activity">
    <reaction evidence="6">
        <text>DNA(n) + a 2'-deoxyribonucleoside 5'-triphosphate = DNA(n+1) + diphosphate</text>
        <dbReference type="Rhea" id="RHEA:22508"/>
        <dbReference type="Rhea" id="RHEA-COMP:17339"/>
        <dbReference type="Rhea" id="RHEA-COMP:17340"/>
        <dbReference type="ChEBI" id="CHEBI:33019"/>
        <dbReference type="ChEBI" id="CHEBI:61560"/>
        <dbReference type="ChEBI" id="CHEBI:173112"/>
        <dbReference type="EC" id="2.7.7.7"/>
    </reaction>
</comment>
<organism evidence="9">
    <name type="scientific">Micromonas pusilla (strain CCMP1545)</name>
    <name type="common">Picoplanktonic green alga</name>
    <dbReference type="NCBI Taxonomy" id="564608"/>
    <lineage>
        <taxon>Eukaryota</taxon>
        <taxon>Viridiplantae</taxon>
        <taxon>Chlorophyta</taxon>
        <taxon>Mamiellophyceae</taxon>
        <taxon>Mamiellales</taxon>
        <taxon>Mamiellaceae</taxon>
        <taxon>Micromonas</taxon>
    </lineage>
</organism>
<sequence>MRAKLACQQRSRDPPKGVNLNAHITDKLEDLAEIYDKVLGDPYKAKNHNLAANAIKDLPFKATRIEQLVDPPVIPAMASKRSTVRGKINEILTTGRLQKLEELKRNDRVVAVRELTRVWGVGEAKARHLFNVGIKTVNQLRARQMIGLKYFDEFDQRMPREEASAIAGYVERAARRACPGCVAVAAGSYRRGKPTCGDLDVLISPTREWMTAESCGSLGDGRGGVSTFKDILPTVLAELRGKGVLTDDLSVGKDSYMGLARADADADGGGGMGVVPVEPARTHRRIDVKVYAPEELPFALLYFTGSGYFNRSMRYWAKRRFGLSLNDKGIFRETSNAASKVTDAEIDDEADVFEYLRLKYVAPEDRSV</sequence>
<keyword evidence="6" id="KW-0239">DNA-directed DNA polymerase</keyword>
<dbReference type="InterPro" id="IPR002054">
    <property type="entry name" value="DNA-dir_DNA_pol_X"/>
</dbReference>
<dbReference type="PRINTS" id="PR00870">
    <property type="entry name" value="DNAPOLXBETA"/>
</dbReference>
<proteinExistence type="inferred from homology"/>
<evidence type="ECO:0000259" key="7">
    <source>
        <dbReference type="SMART" id="SM00483"/>
    </source>
</evidence>
<comment type="similarity">
    <text evidence="6">Belongs to the DNA polymerase type-X family.</text>
</comment>
<dbReference type="eggNOG" id="KOG2534">
    <property type="taxonomic scope" value="Eukaryota"/>
</dbReference>
<name>C1MZJ7_MICPC</name>
<keyword evidence="9" id="KW-1185">Reference proteome</keyword>
<keyword evidence="6" id="KW-0227">DNA damage</keyword>
<feature type="domain" description="DNA-directed DNA polymerase X" evidence="7">
    <location>
        <begin position="19"/>
        <end position="367"/>
    </location>
</feature>
<evidence type="ECO:0000256" key="4">
    <source>
        <dbReference type="ARBA" id="ARBA00022705"/>
    </source>
</evidence>
<dbReference type="SMART" id="SM00483">
    <property type="entry name" value="POLXc"/>
    <property type="match status" value="1"/>
</dbReference>
<dbReference type="PANTHER" id="PTHR11276:SF28">
    <property type="entry name" value="DNA POLYMERASE LAMBDA"/>
    <property type="match status" value="1"/>
</dbReference>
<dbReference type="EC" id="2.7.7.7" evidence="6"/>
<dbReference type="InterPro" id="IPR022312">
    <property type="entry name" value="DNA_pol_X"/>
</dbReference>
<dbReference type="Gene3D" id="3.30.460.10">
    <property type="entry name" value="Beta Polymerase, domain 2"/>
    <property type="match status" value="1"/>
</dbReference>
<dbReference type="InterPro" id="IPR028207">
    <property type="entry name" value="DNA_pol_B_palm_palm"/>
</dbReference>
<dbReference type="RefSeq" id="XP_003061231.1">
    <property type="nucleotide sequence ID" value="XM_003061185.1"/>
</dbReference>
<dbReference type="GO" id="GO:0003677">
    <property type="term" value="F:DNA binding"/>
    <property type="evidence" value="ECO:0007669"/>
    <property type="project" value="UniProtKB-UniRule"/>
</dbReference>
<dbReference type="InterPro" id="IPR002008">
    <property type="entry name" value="DNA_pol_X_beta-like"/>
</dbReference>
<keyword evidence="3 6" id="KW-0548">Nucleotidyltransferase</keyword>
<keyword evidence="2 6" id="KW-0808">Transferase</keyword>
<dbReference type="PRINTS" id="PR00869">
    <property type="entry name" value="DNAPOLX"/>
</dbReference>
<dbReference type="Proteomes" id="UP000001876">
    <property type="component" value="Unassembled WGS sequence"/>
</dbReference>
<dbReference type="CDD" id="cd00141">
    <property type="entry name" value="NT_POLXc"/>
    <property type="match status" value="1"/>
</dbReference>
<dbReference type="GO" id="GO:0005634">
    <property type="term" value="C:nucleus"/>
    <property type="evidence" value="ECO:0007669"/>
    <property type="project" value="UniProtKB-SubCell"/>
</dbReference>
<evidence type="ECO:0000256" key="3">
    <source>
        <dbReference type="ARBA" id="ARBA00022695"/>
    </source>
</evidence>
<evidence type="ECO:0000256" key="5">
    <source>
        <dbReference type="PIRSR" id="PIRSR622312-50"/>
    </source>
</evidence>
<dbReference type="SUPFAM" id="SSF81301">
    <property type="entry name" value="Nucleotidyltransferase"/>
    <property type="match status" value="1"/>
</dbReference>
<dbReference type="Pfam" id="PF14791">
    <property type="entry name" value="DNA_pol_B_thumb"/>
    <property type="match status" value="1"/>
</dbReference>
<dbReference type="Pfam" id="PF14792">
    <property type="entry name" value="DNA_pol_B_palm"/>
    <property type="match status" value="1"/>
</dbReference>
<dbReference type="PANTHER" id="PTHR11276">
    <property type="entry name" value="DNA POLYMERASE TYPE-X FAMILY MEMBER"/>
    <property type="match status" value="1"/>
</dbReference>
<evidence type="ECO:0000256" key="6">
    <source>
        <dbReference type="RuleBase" id="RU366014"/>
    </source>
</evidence>
<dbReference type="AlphaFoldDB" id="C1MZJ7"/>
<dbReference type="GO" id="GO:0003887">
    <property type="term" value="F:DNA-directed DNA polymerase activity"/>
    <property type="evidence" value="ECO:0007669"/>
    <property type="project" value="UniProtKB-UniRule"/>
</dbReference>
<keyword evidence="1" id="KW-0237">DNA synthesis</keyword>
<evidence type="ECO:0000313" key="8">
    <source>
        <dbReference type="EMBL" id="EEH54881.1"/>
    </source>
</evidence>
<dbReference type="OrthoDB" id="205514at2759"/>
<comment type="subcellular location">
    <subcellularLocation>
        <location evidence="6">Nucleus</location>
    </subcellularLocation>
</comment>
<dbReference type="STRING" id="564608.C1MZJ7"/>
<dbReference type="InterPro" id="IPR043519">
    <property type="entry name" value="NT_sf"/>
</dbReference>
<dbReference type="OMA" id="NYPYKKP"/>
<keyword evidence="6" id="KW-0234">DNA repair</keyword>
<dbReference type="Gene3D" id="1.10.150.20">
    <property type="entry name" value="5' to 3' exonuclease, C-terminal subdomain"/>
    <property type="match status" value="1"/>
</dbReference>
<dbReference type="GeneID" id="9686670"/>
<dbReference type="InterPro" id="IPR027421">
    <property type="entry name" value="DNA_pol_lamdba_lyase_dom_sf"/>
</dbReference>
<comment type="function">
    <text evidence="6">DNA polymerase that functions in several pathways of DNA repair. Involved in base excision repair (BER) responsible for repair of lesions that give rise to abasic (AP) sites in DNA. Also contributes to DNA double-strand break repair by non-homologous end joining and homologous recombination. Has both template-dependent and template-independent (terminal transferase) DNA polymerase activities. Has also a 5'-deoxyribose-5-phosphate lyase (dRP lyase) activity.</text>
</comment>
<dbReference type="Gene3D" id="1.10.150.110">
    <property type="entry name" value="DNA polymerase beta, N-terminal domain-like"/>
    <property type="match status" value="1"/>
</dbReference>
<keyword evidence="4" id="KW-0235">DNA replication</keyword>
<dbReference type="GO" id="GO:0006303">
    <property type="term" value="P:double-strand break repair via nonhomologous end joining"/>
    <property type="evidence" value="ECO:0007669"/>
    <property type="project" value="TreeGrafter"/>
</dbReference>
<accession>C1MZJ7</accession>
<dbReference type="KEGG" id="mpp:MICPUCDRAFT_45770"/>
<dbReference type="SUPFAM" id="SSF47802">
    <property type="entry name" value="DNA polymerase beta, N-terminal domain-like"/>
    <property type="match status" value="1"/>
</dbReference>
<gene>
    <name evidence="8" type="ORF">MICPUCDRAFT_45770</name>
</gene>
<protein>
    <recommendedName>
        <fullName evidence="6">DNA polymerase</fullName>
        <ecNumber evidence="6">2.7.7.7</ecNumber>
    </recommendedName>
</protein>
<evidence type="ECO:0000313" key="9">
    <source>
        <dbReference type="Proteomes" id="UP000001876"/>
    </source>
</evidence>
<dbReference type="SUPFAM" id="SSF81585">
    <property type="entry name" value="PsbU/PolX domain-like"/>
    <property type="match status" value="1"/>
</dbReference>
<dbReference type="InterPro" id="IPR018944">
    <property type="entry name" value="DNA_pol_lambd_fingers_domain"/>
</dbReference>
<dbReference type="InterPro" id="IPR029398">
    <property type="entry name" value="PolB_thumb"/>
</dbReference>
<dbReference type="GO" id="GO:0046872">
    <property type="term" value="F:metal ion binding"/>
    <property type="evidence" value="ECO:0007669"/>
    <property type="project" value="UniProtKB-UniRule"/>
</dbReference>
<dbReference type="EMBL" id="GG663743">
    <property type="protein sequence ID" value="EEH54881.1"/>
    <property type="molecule type" value="Genomic_DNA"/>
</dbReference>